<keyword evidence="5 9" id="KW-0863">Zinc-finger</keyword>
<protein>
    <submittedName>
        <fullName evidence="13">RING-type domain-containing protein</fullName>
    </submittedName>
</protein>
<dbReference type="Gene3D" id="3.30.40.10">
    <property type="entry name" value="Zinc/RING finger domain, C3HC4 (zinc finger)"/>
    <property type="match status" value="1"/>
</dbReference>
<evidence type="ECO:0000256" key="10">
    <source>
        <dbReference type="SAM" id="Phobius"/>
    </source>
</evidence>
<dbReference type="WBParaSite" id="Smp_160950.1">
    <property type="protein sequence ID" value="Smp_160950.1"/>
    <property type="gene ID" value="Smp_160950"/>
</dbReference>
<name>A0A3Q0KRC0_SCHMA</name>
<keyword evidence="12" id="KW-1185">Reference proteome</keyword>
<dbReference type="Proteomes" id="UP000008854">
    <property type="component" value="Unassembled WGS sequence"/>
</dbReference>
<evidence type="ECO:0000256" key="7">
    <source>
        <dbReference type="ARBA" id="ARBA00022989"/>
    </source>
</evidence>
<dbReference type="Pfam" id="PF25998">
    <property type="entry name" value="U-box_ZFPL1"/>
    <property type="match status" value="1"/>
</dbReference>
<dbReference type="GO" id="GO:0008270">
    <property type="term" value="F:zinc ion binding"/>
    <property type="evidence" value="ECO:0007669"/>
    <property type="project" value="UniProtKB-KW"/>
</dbReference>
<comment type="similarity">
    <text evidence="2">Belongs to the ZFPL1 family.</text>
</comment>
<dbReference type="InterPro" id="IPR039043">
    <property type="entry name" value="ZFPL1"/>
</dbReference>
<reference evidence="13" key="2">
    <citation type="submission" date="2018-12" db="UniProtKB">
        <authorList>
            <consortium name="WormBaseParasite"/>
        </authorList>
    </citation>
    <scope>IDENTIFICATION</scope>
    <source>
        <strain evidence="13">Puerto Rican</strain>
    </source>
</reference>
<keyword evidence="3 10" id="KW-0812">Transmembrane</keyword>
<dbReference type="AlphaFoldDB" id="A0A3Q0KRC0"/>
<dbReference type="Pfam" id="PF25993">
    <property type="entry name" value="zf-B_box_ZFPL1"/>
    <property type="match status" value="1"/>
</dbReference>
<organism evidence="12 13">
    <name type="scientific">Schistosoma mansoni</name>
    <name type="common">Blood fluke</name>
    <dbReference type="NCBI Taxonomy" id="6183"/>
    <lineage>
        <taxon>Eukaryota</taxon>
        <taxon>Metazoa</taxon>
        <taxon>Spiralia</taxon>
        <taxon>Lophotrochozoa</taxon>
        <taxon>Platyhelminthes</taxon>
        <taxon>Trematoda</taxon>
        <taxon>Digenea</taxon>
        <taxon>Strigeidida</taxon>
        <taxon>Schistosomatoidea</taxon>
        <taxon>Schistosomatidae</taxon>
        <taxon>Schistosoma</taxon>
    </lineage>
</organism>
<evidence type="ECO:0000256" key="3">
    <source>
        <dbReference type="ARBA" id="ARBA00022692"/>
    </source>
</evidence>
<dbReference type="GO" id="GO:0005794">
    <property type="term" value="C:Golgi apparatus"/>
    <property type="evidence" value="ECO:0007669"/>
    <property type="project" value="TreeGrafter"/>
</dbReference>
<dbReference type="InParanoid" id="A0A3Q0KRC0"/>
<dbReference type="CDD" id="cd16487">
    <property type="entry name" value="mRING-H2-C3DHC3_ZFPL1"/>
    <property type="match status" value="1"/>
</dbReference>
<keyword evidence="4" id="KW-0479">Metal-binding</keyword>
<evidence type="ECO:0000256" key="8">
    <source>
        <dbReference type="ARBA" id="ARBA00023136"/>
    </source>
</evidence>
<proteinExistence type="inferred from homology"/>
<dbReference type="PANTHER" id="PTHR12981">
    <property type="entry name" value="ZINC FINGER PROTEIN-LIKE 1"/>
    <property type="match status" value="1"/>
</dbReference>
<evidence type="ECO:0000313" key="12">
    <source>
        <dbReference type="Proteomes" id="UP000008854"/>
    </source>
</evidence>
<evidence type="ECO:0000256" key="9">
    <source>
        <dbReference type="PROSITE-ProRule" id="PRU00175"/>
    </source>
</evidence>
<dbReference type="STRING" id="6183.A0A3Q0KRC0"/>
<keyword evidence="8 10" id="KW-0472">Membrane</keyword>
<keyword evidence="6" id="KW-0862">Zinc</keyword>
<keyword evidence="7 10" id="KW-1133">Transmembrane helix</keyword>
<dbReference type="InterPro" id="IPR013083">
    <property type="entry name" value="Znf_RING/FYVE/PHD"/>
</dbReference>
<evidence type="ECO:0000313" key="13">
    <source>
        <dbReference type="WBParaSite" id="Smp_160950.1"/>
    </source>
</evidence>
<evidence type="ECO:0000256" key="6">
    <source>
        <dbReference type="ARBA" id="ARBA00022833"/>
    </source>
</evidence>
<dbReference type="PANTHER" id="PTHR12981:SF0">
    <property type="entry name" value="ZINC FINGER PROTEIN-LIKE 1"/>
    <property type="match status" value="1"/>
</dbReference>
<dbReference type="FunCoup" id="A0A3Q0KRC0">
    <property type="interactions" value="1301"/>
</dbReference>
<feature type="transmembrane region" description="Helical" evidence="10">
    <location>
        <begin position="269"/>
        <end position="287"/>
    </location>
</feature>
<dbReference type="InterPro" id="IPR058731">
    <property type="entry name" value="Znf-B_box_ZFPL1-like"/>
</dbReference>
<comment type="subcellular location">
    <subcellularLocation>
        <location evidence="1">Membrane</location>
        <topology evidence="1">Single-pass membrane protein</topology>
    </subcellularLocation>
</comment>
<evidence type="ECO:0000256" key="1">
    <source>
        <dbReference type="ARBA" id="ARBA00004167"/>
    </source>
</evidence>
<accession>A0A3Q0KRC0</accession>
<evidence type="ECO:0000256" key="5">
    <source>
        <dbReference type="ARBA" id="ARBA00022771"/>
    </source>
</evidence>
<dbReference type="PROSITE" id="PS50089">
    <property type="entry name" value="ZF_RING_2"/>
    <property type="match status" value="1"/>
</dbReference>
<evidence type="ECO:0000256" key="2">
    <source>
        <dbReference type="ARBA" id="ARBA00005561"/>
    </source>
</evidence>
<feature type="domain" description="RING-type" evidence="11">
    <location>
        <begin position="53"/>
        <end position="103"/>
    </location>
</feature>
<evidence type="ECO:0000256" key="4">
    <source>
        <dbReference type="ARBA" id="ARBA00022723"/>
    </source>
</evidence>
<dbReference type="InterPro" id="IPR001841">
    <property type="entry name" value="Znf_RING"/>
</dbReference>
<dbReference type="InterPro" id="IPR058730">
    <property type="entry name" value="U-box_ZFPL1-like"/>
</dbReference>
<dbReference type="GO" id="GO:0016020">
    <property type="term" value="C:membrane"/>
    <property type="evidence" value="ECO:0007669"/>
    <property type="project" value="UniProtKB-SubCell"/>
</dbReference>
<sequence>MGLCKCERRRVTNLFCFEHRVNVCEFCLVANHHKCIVKSYLRWIKDSDFNPSCSICHEPFEADPSKECVRLVCLDVFHWNCLNNYVISLPPTTTPAGFLCPLCGQPIIPQANHGGPVAEALRSCLSEVGWAKESLNEIRPFFHLESHPKSTSTPNMNIRVSNPTDEKLLDPRLDVAARQYLKGRDVTDILGSPQKTIGFQIDNSKDTDISQLHYQRSDQPSLDSQKLFMPENDDNDKYKRHLTLSWFTRFLRRHASYFTRLSVIRRNRLTLLIMGCIISIFLLGFYGSQPDITGDPLLDPHMNPNIRFNLEPIDSIKGALNNDNNNNLNNHRDRGVIDGLNEV</sequence>
<reference evidence="12" key="1">
    <citation type="journal article" date="2012" name="PLoS Negl. Trop. Dis.">
        <title>A systematically improved high quality genome and transcriptome of the human blood fluke Schistosoma mansoni.</title>
        <authorList>
            <person name="Protasio A.V."/>
            <person name="Tsai I.J."/>
            <person name="Babbage A."/>
            <person name="Nichol S."/>
            <person name="Hunt M."/>
            <person name="Aslett M.A."/>
            <person name="De Silva N."/>
            <person name="Velarde G.S."/>
            <person name="Anderson T.J."/>
            <person name="Clark R.C."/>
            <person name="Davidson C."/>
            <person name="Dillon G.P."/>
            <person name="Holroyd N.E."/>
            <person name="LoVerde P.T."/>
            <person name="Lloyd C."/>
            <person name="McQuillan J."/>
            <person name="Oliveira G."/>
            <person name="Otto T.D."/>
            <person name="Parker-Manuel S.J."/>
            <person name="Quail M.A."/>
            <person name="Wilson R.A."/>
            <person name="Zerlotini A."/>
            <person name="Dunne D.W."/>
            <person name="Berriman M."/>
        </authorList>
    </citation>
    <scope>NUCLEOTIDE SEQUENCE [LARGE SCALE GENOMIC DNA]</scope>
    <source>
        <strain evidence="12">Puerto Rican</strain>
    </source>
</reference>
<evidence type="ECO:0000259" key="11">
    <source>
        <dbReference type="PROSITE" id="PS50089"/>
    </source>
</evidence>
<dbReference type="SUPFAM" id="SSF57850">
    <property type="entry name" value="RING/U-box"/>
    <property type="match status" value="1"/>
</dbReference>